<proteinExistence type="predicted"/>
<protein>
    <recommendedName>
        <fullName evidence="1">Glycosyltransferase 2-like domain-containing protein</fullName>
    </recommendedName>
</protein>
<dbReference type="InterPro" id="IPR029044">
    <property type="entry name" value="Nucleotide-diphossugar_trans"/>
</dbReference>
<gene>
    <name evidence="2" type="ORF">THSYN_28780</name>
</gene>
<sequence length="249" mass="27211">MTSRPTAPSPPLPPRFCVVLPMYNEGANARACIGAIDTLLSGLDLGAAIIAVDDGSSDDTWSVLQDLATVTPSLRLCRHGTNQGYGAANRTGFAAAIAGGFDYALVMDADGTQDPQFIRGFLPHMRQGVDFIKATRYARGSRVEGVDIRRKAISWLGNRVAKAALRIPLTDFTNGFRAIRGELLKKLTTHDNGFSVLMEEVVQARRLGASFAEVPYTLTVRRAPGSTSKFTYSFAVYRNYLRYLFRPRG</sequence>
<name>A0A2K8UG79_9GAMM</name>
<dbReference type="Proteomes" id="UP000232638">
    <property type="component" value="Chromosome"/>
</dbReference>
<accession>A0A2K8UG79</accession>
<dbReference type="AlphaFoldDB" id="A0A2K8UG79"/>
<dbReference type="Gene3D" id="3.90.550.10">
    <property type="entry name" value="Spore Coat Polysaccharide Biosynthesis Protein SpsA, Chain A"/>
    <property type="match status" value="1"/>
</dbReference>
<dbReference type="KEGG" id="tsy:THSYN_28780"/>
<dbReference type="Pfam" id="PF00535">
    <property type="entry name" value="Glycos_transf_2"/>
    <property type="match status" value="1"/>
</dbReference>
<evidence type="ECO:0000259" key="1">
    <source>
        <dbReference type="Pfam" id="PF00535"/>
    </source>
</evidence>
<organism evidence="2 3">
    <name type="scientific">Candidatus Thiodictyon syntrophicum</name>
    <dbReference type="NCBI Taxonomy" id="1166950"/>
    <lineage>
        <taxon>Bacteria</taxon>
        <taxon>Pseudomonadati</taxon>
        <taxon>Pseudomonadota</taxon>
        <taxon>Gammaproteobacteria</taxon>
        <taxon>Chromatiales</taxon>
        <taxon>Chromatiaceae</taxon>
        <taxon>Thiodictyon</taxon>
    </lineage>
</organism>
<keyword evidence="3" id="KW-1185">Reference proteome</keyword>
<evidence type="ECO:0000313" key="3">
    <source>
        <dbReference type="Proteomes" id="UP000232638"/>
    </source>
</evidence>
<dbReference type="EMBL" id="CP020370">
    <property type="protein sequence ID" value="AUB84532.1"/>
    <property type="molecule type" value="Genomic_DNA"/>
</dbReference>
<dbReference type="InterPro" id="IPR001173">
    <property type="entry name" value="Glyco_trans_2-like"/>
</dbReference>
<feature type="domain" description="Glycosyltransferase 2-like" evidence="1">
    <location>
        <begin position="17"/>
        <end position="187"/>
    </location>
</feature>
<evidence type="ECO:0000313" key="2">
    <source>
        <dbReference type="EMBL" id="AUB84532.1"/>
    </source>
</evidence>
<reference evidence="2 3" key="1">
    <citation type="submission" date="2017-03" db="EMBL/GenBank/DDBJ databases">
        <title>Complete genome sequence of Candidatus 'Thiodictyon syntrophicum' sp. nov. strain Cad16T, a photolithoautotroph purple sulfur bacterium isolated from an alpine meromictic lake.</title>
        <authorList>
            <person name="Luedin S.M."/>
            <person name="Pothier J.F."/>
            <person name="Danza F."/>
            <person name="Storelli N."/>
            <person name="Wittwer M."/>
            <person name="Tonolla M."/>
        </authorList>
    </citation>
    <scope>NUCLEOTIDE SEQUENCE [LARGE SCALE GENOMIC DNA]</scope>
    <source>
        <strain evidence="2 3">Cad16T</strain>
    </source>
</reference>
<dbReference type="PANTHER" id="PTHR48090">
    <property type="entry name" value="UNDECAPRENYL-PHOSPHATE 4-DEOXY-4-FORMAMIDO-L-ARABINOSE TRANSFERASE-RELATED"/>
    <property type="match status" value="1"/>
</dbReference>
<dbReference type="InterPro" id="IPR050256">
    <property type="entry name" value="Glycosyltransferase_2"/>
</dbReference>
<dbReference type="SUPFAM" id="SSF53448">
    <property type="entry name" value="Nucleotide-diphospho-sugar transferases"/>
    <property type="match status" value="1"/>
</dbReference>